<proteinExistence type="predicted"/>
<organism evidence="1 2">
    <name type="scientific">Singapore grouper iridovirus</name>
    <dbReference type="NCBI Taxonomy" id="262968"/>
    <lineage>
        <taxon>Viruses</taxon>
        <taxon>Varidnaviria</taxon>
        <taxon>Bamfordvirae</taxon>
        <taxon>Nucleocytoviricota</taxon>
        <taxon>Megaviricetes</taxon>
        <taxon>Pimascovirales</taxon>
        <taxon>Pimascovirales incertae sedis</taxon>
        <taxon>Iridoviridae</taxon>
        <taxon>Alphairidovirinae</taxon>
        <taxon>Ranavirus</taxon>
        <taxon>Ranavirus epinephelus1</taxon>
    </lineage>
</organism>
<reference evidence="1 2" key="1">
    <citation type="journal article" date="2004" name="J. Virol.">
        <title>Functional genomics analysis of Singapore grouper iridovirus: complete sequence determination and proteomic analysis.</title>
        <authorList>
            <person name="Song W.J."/>
            <person name="Qin Q.W."/>
            <person name="Qiu J."/>
            <person name="Huang C.H."/>
            <person name="Wang F."/>
            <person name="Hew C.L."/>
        </authorList>
    </citation>
    <scope>NUCLEOTIDE SEQUENCE [LARGE SCALE GENOMIC DNA]</scope>
</reference>
<dbReference type="KEGG" id="vg:3197125"/>
<evidence type="ECO:0000313" key="1">
    <source>
        <dbReference type="EMBL" id="AAS18141.1"/>
    </source>
</evidence>
<name>Q5YFD9_9VIRU</name>
<dbReference type="Proteomes" id="UP000172127">
    <property type="component" value="Segment"/>
</dbReference>
<sequence>MIGSVQLGLVLALAVCSTMANPPVFKTYYEVNECTNCPNSNEKVSGYSVKMQYEQMLGYLEGDFGGRPKAYSDEDWADVLAKGLTLDYGWPCTNKCEPFAVDANRHYCVAKGRTGVWQSCALPGRDNFGRECKDVNKDTTYGNWCYVKNGESYNAVNGGSWGYTHPALCFATKKRCQYGSMRIIR</sequence>
<evidence type="ECO:0000313" key="2">
    <source>
        <dbReference type="Proteomes" id="UP000172127"/>
    </source>
</evidence>
<accession>Q5YFD9</accession>
<dbReference type="GeneID" id="3197125"/>
<gene>
    <name evidence="1" type="ORF">ORF126R</name>
</gene>
<protein>
    <submittedName>
        <fullName evidence="1">Uncharacterized protein</fullName>
    </submittedName>
</protein>
<dbReference type="RefSeq" id="YP_164221.1">
    <property type="nucleotide sequence ID" value="NC_006549.1"/>
</dbReference>
<keyword evidence="2" id="KW-1185">Reference proteome</keyword>
<dbReference type="EMBL" id="AY521625">
    <property type="protein sequence ID" value="AAS18141.1"/>
    <property type="molecule type" value="Genomic_DNA"/>
</dbReference>